<reference evidence="1 2" key="1">
    <citation type="journal article" date="2017" name="PLoS Biol.">
        <title>The sea cucumber genome provides insights into morphological evolution and visceral regeneration.</title>
        <authorList>
            <person name="Zhang X."/>
            <person name="Sun L."/>
            <person name="Yuan J."/>
            <person name="Sun Y."/>
            <person name="Gao Y."/>
            <person name="Zhang L."/>
            <person name="Li S."/>
            <person name="Dai H."/>
            <person name="Hamel J.F."/>
            <person name="Liu C."/>
            <person name="Yu Y."/>
            <person name="Liu S."/>
            <person name="Lin W."/>
            <person name="Guo K."/>
            <person name="Jin S."/>
            <person name="Xu P."/>
            <person name="Storey K.B."/>
            <person name="Huan P."/>
            <person name="Zhang T."/>
            <person name="Zhou Y."/>
            <person name="Zhang J."/>
            <person name="Lin C."/>
            <person name="Li X."/>
            <person name="Xing L."/>
            <person name="Huo D."/>
            <person name="Sun M."/>
            <person name="Wang L."/>
            <person name="Mercier A."/>
            <person name="Li F."/>
            <person name="Yang H."/>
            <person name="Xiang J."/>
        </authorList>
    </citation>
    <scope>NUCLEOTIDE SEQUENCE [LARGE SCALE GENOMIC DNA]</scope>
    <source>
        <strain evidence="1">Shaxun</strain>
        <tissue evidence="1">Muscle</tissue>
    </source>
</reference>
<name>A0A2G8JVY5_STIJA</name>
<dbReference type="AlphaFoldDB" id="A0A2G8JVY5"/>
<evidence type="ECO:0000313" key="1">
    <source>
        <dbReference type="EMBL" id="PIK39890.1"/>
    </source>
</evidence>
<comment type="caution">
    <text evidence="1">The sequence shown here is derived from an EMBL/GenBank/DDBJ whole genome shotgun (WGS) entry which is preliminary data.</text>
</comment>
<gene>
    <name evidence="1" type="ORF">BSL78_23262</name>
</gene>
<protein>
    <submittedName>
        <fullName evidence="1">Complement component 3-2</fullName>
    </submittedName>
</protein>
<sequence>MFLYNTYRFHDAAIGSRDQFNSDMLIATVPNLVRAGDTETVLVTIQKDNIGVARSVPVTVSFKNADHSLIGEETINIQEGGSRVNSETAHVYVNPEKIPDLEAKDGVARYITVTVTCNLMGFSQDKRVLLSLEGGYVFIQTDKPIYTPANTGKGLKKQQHCCVNVMDVPFGKLRSRRMSYDYVVLPSFNKGLINGLACVNALIM</sequence>
<evidence type="ECO:0000313" key="2">
    <source>
        <dbReference type="Proteomes" id="UP000230750"/>
    </source>
</evidence>
<organism evidence="1 2">
    <name type="scientific">Stichopus japonicus</name>
    <name type="common">Sea cucumber</name>
    <dbReference type="NCBI Taxonomy" id="307972"/>
    <lineage>
        <taxon>Eukaryota</taxon>
        <taxon>Metazoa</taxon>
        <taxon>Echinodermata</taxon>
        <taxon>Eleutherozoa</taxon>
        <taxon>Echinozoa</taxon>
        <taxon>Holothuroidea</taxon>
        <taxon>Aspidochirotacea</taxon>
        <taxon>Aspidochirotida</taxon>
        <taxon>Stichopodidae</taxon>
        <taxon>Apostichopus</taxon>
    </lineage>
</organism>
<dbReference type="Proteomes" id="UP000230750">
    <property type="component" value="Unassembled WGS sequence"/>
</dbReference>
<proteinExistence type="predicted"/>
<dbReference type="EMBL" id="MRZV01001189">
    <property type="protein sequence ID" value="PIK39890.1"/>
    <property type="molecule type" value="Genomic_DNA"/>
</dbReference>
<keyword evidence="2" id="KW-1185">Reference proteome</keyword>
<dbReference type="OrthoDB" id="6359008at2759"/>
<accession>A0A2G8JVY5</accession>
<dbReference type="Gene3D" id="2.60.40.1930">
    <property type="match status" value="1"/>
</dbReference>